<feature type="binding site" evidence="10">
    <location>
        <position position="247"/>
    </location>
    <ligand>
        <name>[4Fe-4S] cluster</name>
        <dbReference type="ChEBI" id="CHEBI:49883"/>
        <label>2</label>
        <note>4Fe-4S-substrate</note>
    </ligand>
</feature>
<sequence>MQGPLVDPYGRKVSSLRISLTQRCNLKCIYCHAEGERGFGDEITVDEVARLVRIASKYGVDRVKLTGGEPLLRKDLEDILMALPPLKDVSLTTNGTLLAGRAQRLKESGLNRVNISLDSLDGERFDSITRRKGKLESVLEGIEAAIDARLTPVKLNMVYLKGINEDEVERMMGFIRGRPLILQVIELMDFNGAFERHADVSTLERSLKAMADRCVYREMHRRAKYFIQGAEVEVVRPIDNSEFCMNCNRLRVTSDFKLKPCLLRNDNLVDVRGLSDEELENALKRAVSIREPFFKAA</sequence>
<proteinExistence type="inferred from homology"/>
<dbReference type="GO" id="GO:0046872">
    <property type="term" value="F:metal ion binding"/>
    <property type="evidence" value="ECO:0007669"/>
    <property type="project" value="UniProtKB-KW"/>
</dbReference>
<feature type="binding site" evidence="10">
    <location>
        <position position="92"/>
    </location>
    <ligand>
        <name>GTP</name>
        <dbReference type="ChEBI" id="CHEBI:37565"/>
    </ligand>
</feature>
<evidence type="ECO:0000256" key="8">
    <source>
        <dbReference type="ARBA" id="ARBA00023150"/>
    </source>
</evidence>
<dbReference type="SFLD" id="SFLDG01386">
    <property type="entry name" value="main_SPASM_domain-containing"/>
    <property type="match status" value="1"/>
</dbReference>
<keyword evidence="5 10" id="KW-0408">Iron</keyword>
<evidence type="ECO:0000256" key="6">
    <source>
        <dbReference type="ARBA" id="ARBA00023014"/>
    </source>
</evidence>
<dbReference type="EC" id="4.1.99.22" evidence="10"/>
<feature type="binding site" evidence="10">
    <location>
        <position position="31"/>
    </location>
    <ligand>
        <name>[4Fe-4S] cluster</name>
        <dbReference type="ChEBI" id="CHEBI:49883"/>
        <label>1</label>
        <note>4Fe-4S-S-AdoMet</note>
    </ligand>
</feature>
<keyword evidence="13" id="KW-1185">Reference proteome</keyword>
<dbReference type="PROSITE" id="PS51918">
    <property type="entry name" value="RADICAL_SAM"/>
    <property type="match status" value="1"/>
</dbReference>
<feature type="binding site" evidence="10">
    <location>
        <position position="30"/>
    </location>
    <ligand>
        <name>S-adenosyl-L-methionine</name>
        <dbReference type="ChEBI" id="CHEBI:59789"/>
    </ligand>
</feature>
<dbReference type="InterPro" id="IPR010505">
    <property type="entry name" value="MoaA_twitch"/>
</dbReference>
<feature type="binding site" evidence="10">
    <location>
        <position position="244"/>
    </location>
    <ligand>
        <name>[4Fe-4S] cluster</name>
        <dbReference type="ChEBI" id="CHEBI:49883"/>
        <label>2</label>
        <note>4Fe-4S-substrate</note>
    </ligand>
</feature>
<keyword evidence="7 10" id="KW-0342">GTP-binding</keyword>
<feature type="binding site" evidence="10">
    <location>
        <position position="17"/>
    </location>
    <ligand>
        <name>GTP</name>
        <dbReference type="ChEBI" id="CHEBI:37565"/>
    </ligand>
</feature>
<evidence type="ECO:0000256" key="9">
    <source>
        <dbReference type="ARBA" id="ARBA00023239"/>
    </source>
</evidence>
<dbReference type="SFLD" id="SFLDG01067">
    <property type="entry name" value="SPASM/twitch_domain_containing"/>
    <property type="match status" value="1"/>
</dbReference>
<dbReference type="OrthoDB" id="6925at2157"/>
<dbReference type="KEGG" id="mez:Mtc_1228"/>
<dbReference type="UniPathway" id="UPA00344"/>
<keyword evidence="6 10" id="KW-0411">Iron-sulfur</keyword>
<dbReference type="Pfam" id="PF06463">
    <property type="entry name" value="Mob_synth_C"/>
    <property type="match status" value="1"/>
</dbReference>
<comment type="similarity">
    <text evidence="10">Belongs to the radical SAM superfamily. MoaA family.</text>
</comment>
<dbReference type="NCBIfam" id="NF001199">
    <property type="entry name" value="PRK00164.2-1"/>
    <property type="match status" value="1"/>
</dbReference>
<evidence type="ECO:0000256" key="5">
    <source>
        <dbReference type="ARBA" id="ARBA00023004"/>
    </source>
</evidence>
<dbReference type="PANTHER" id="PTHR22960">
    <property type="entry name" value="MOLYBDOPTERIN COFACTOR SYNTHESIS PROTEIN A"/>
    <property type="match status" value="1"/>
</dbReference>
<dbReference type="SMART" id="SM00729">
    <property type="entry name" value="Elp3"/>
    <property type="match status" value="1"/>
</dbReference>
<dbReference type="AlphaFoldDB" id="H8I8S7"/>
<dbReference type="SUPFAM" id="SSF102114">
    <property type="entry name" value="Radical SAM enzymes"/>
    <property type="match status" value="1"/>
</dbReference>
<dbReference type="GO" id="GO:0005525">
    <property type="term" value="F:GTP binding"/>
    <property type="evidence" value="ECO:0007669"/>
    <property type="project" value="UniProtKB-UniRule"/>
</dbReference>
<feature type="binding site" evidence="10">
    <location>
        <position position="64"/>
    </location>
    <ligand>
        <name>GTP</name>
        <dbReference type="ChEBI" id="CHEBI:37565"/>
    </ligand>
</feature>
<keyword evidence="4 10" id="KW-0547">Nucleotide-binding</keyword>
<keyword evidence="9 10" id="KW-0456">Lyase</keyword>
<name>H8I8S7_METCZ</name>
<feature type="binding site" evidence="10">
    <location>
        <begin position="249"/>
        <end position="251"/>
    </location>
    <ligand>
        <name>GTP</name>
        <dbReference type="ChEBI" id="CHEBI:37565"/>
    </ligand>
</feature>
<feature type="binding site" evidence="10">
    <location>
        <position position="24"/>
    </location>
    <ligand>
        <name>[4Fe-4S] cluster</name>
        <dbReference type="ChEBI" id="CHEBI:49883"/>
        <label>1</label>
        <note>4Fe-4S-S-AdoMet</note>
    </ligand>
</feature>
<feature type="binding site" evidence="10">
    <location>
        <position position="261"/>
    </location>
    <ligand>
        <name>[4Fe-4S] cluster</name>
        <dbReference type="ChEBI" id="CHEBI:49883"/>
        <label>2</label>
        <note>4Fe-4S-substrate</note>
    </ligand>
</feature>
<dbReference type="Gene3D" id="3.20.20.70">
    <property type="entry name" value="Aldolase class I"/>
    <property type="match status" value="1"/>
</dbReference>
<dbReference type="RefSeq" id="WP_014405819.1">
    <property type="nucleotide sequence ID" value="NC_017034.1"/>
</dbReference>
<dbReference type="HOGENOM" id="CLU_009273_0_1_2"/>
<dbReference type="GO" id="GO:0051539">
    <property type="term" value="F:4 iron, 4 sulfur cluster binding"/>
    <property type="evidence" value="ECO:0007669"/>
    <property type="project" value="UniProtKB-UniRule"/>
</dbReference>
<comment type="function">
    <text evidence="10">Catalyzes the cyclization of GTP to (8S)-3',8-cyclo-7,8-dihydroguanosine 5'-triphosphate.</text>
</comment>
<comment type="caution">
    <text evidence="10">Lacks conserved residue(s) required for the propagation of feature annotation.</text>
</comment>
<dbReference type="InterPro" id="IPR006638">
    <property type="entry name" value="Elp3/MiaA/NifB-like_rSAM"/>
</dbReference>
<keyword evidence="1 10" id="KW-0004">4Fe-4S</keyword>
<dbReference type="Proteomes" id="UP000005233">
    <property type="component" value="Chromosome"/>
</dbReference>
<protein>
    <recommendedName>
        <fullName evidence="10">Probable GTP 3',8-cyclase</fullName>
        <ecNumber evidence="10">4.1.99.22</ecNumber>
    </recommendedName>
    <alternativeName>
        <fullName evidence="10">Molybdenum cofactor biosynthesis protein A</fullName>
    </alternativeName>
</protein>
<organism evidence="12 13">
    <name type="scientific">Methanocella conradii (strain DSM 24694 / JCM 17849 / CGMCC 1.5162 / HZ254)</name>
    <dbReference type="NCBI Taxonomy" id="1041930"/>
    <lineage>
        <taxon>Archaea</taxon>
        <taxon>Methanobacteriati</taxon>
        <taxon>Methanobacteriota</taxon>
        <taxon>Stenosarchaea group</taxon>
        <taxon>Methanomicrobia</taxon>
        <taxon>Methanocellales</taxon>
        <taxon>Methanocellaceae</taxon>
        <taxon>Methanocella</taxon>
    </lineage>
</organism>
<keyword evidence="3 10" id="KW-0479">Metal-binding</keyword>
<feature type="binding site" evidence="10">
    <location>
        <position position="116"/>
    </location>
    <ligand>
        <name>S-adenosyl-L-methionine</name>
        <dbReference type="ChEBI" id="CHEBI:59789"/>
    </ligand>
</feature>
<accession>H8I8S7</accession>
<dbReference type="EMBL" id="CP003243">
    <property type="protein sequence ID" value="AFC99981.1"/>
    <property type="molecule type" value="Genomic_DNA"/>
</dbReference>
<dbReference type="NCBIfam" id="TIGR02668">
    <property type="entry name" value="moaA_archaeal"/>
    <property type="match status" value="1"/>
</dbReference>
<evidence type="ECO:0000259" key="11">
    <source>
        <dbReference type="PROSITE" id="PS51918"/>
    </source>
</evidence>
<feature type="binding site" evidence="10">
    <location>
        <position position="28"/>
    </location>
    <ligand>
        <name>[4Fe-4S] cluster</name>
        <dbReference type="ChEBI" id="CHEBI:49883"/>
        <label>1</label>
        <note>4Fe-4S-S-AdoMet</note>
    </ligand>
</feature>
<dbReference type="GO" id="GO:1904047">
    <property type="term" value="F:S-adenosyl-L-methionine binding"/>
    <property type="evidence" value="ECO:0007669"/>
    <property type="project" value="UniProtKB-UniRule"/>
</dbReference>
<evidence type="ECO:0000256" key="4">
    <source>
        <dbReference type="ARBA" id="ARBA00022741"/>
    </source>
</evidence>
<dbReference type="PANTHER" id="PTHR22960:SF0">
    <property type="entry name" value="MOLYBDENUM COFACTOR BIOSYNTHESIS PROTEIN 1"/>
    <property type="match status" value="1"/>
</dbReference>
<evidence type="ECO:0000256" key="2">
    <source>
        <dbReference type="ARBA" id="ARBA00022691"/>
    </source>
</evidence>
<dbReference type="CDD" id="cd01335">
    <property type="entry name" value="Radical_SAM"/>
    <property type="match status" value="1"/>
</dbReference>
<dbReference type="GO" id="GO:0006777">
    <property type="term" value="P:Mo-molybdopterin cofactor biosynthetic process"/>
    <property type="evidence" value="ECO:0007669"/>
    <property type="project" value="UniProtKB-UniRule"/>
</dbReference>
<dbReference type="InterPro" id="IPR058240">
    <property type="entry name" value="rSAM_sf"/>
</dbReference>
<dbReference type="GO" id="GO:0061799">
    <property type="term" value="F:cyclic pyranopterin monophosphate synthase activity"/>
    <property type="evidence" value="ECO:0007669"/>
    <property type="project" value="TreeGrafter"/>
</dbReference>
<dbReference type="InterPro" id="IPR013785">
    <property type="entry name" value="Aldolase_TIM"/>
</dbReference>
<dbReference type="GeneID" id="11971354"/>
<dbReference type="Pfam" id="PF04055">
    <property type="entry name" value="Radical_SAM"/>
    <property type="match status" value="1"/>
</dbReference>
<feature type="binding site" evidence="10">
    <location>
        <position position="154"/>
    </location>
    <ligand>
        <name>GTP</name>
        <dbReference type="ChEBI" id="CHEBI:37565"/>
    </ligand>
</feature>
<feature type="domain" description="Radical SAM core" evidence="11">
    <location>
        <begin position="8"/>
        <end position="230"/>
    </location>
</feature>
<dbReference type="GO" id="GO:0061798">
    <property type="term" value="F:GTP 3',8'-cyclase activity"/>
    <property type="evidence" value="ECO:0007669"/>
    <property type="project" value="UniProtKB-UniRule"/>
</dbReference>
<dbReference type="eggNOG" id="arCOG00930">
    <property type="taxonomic scope" value="Archaea"/>
</dbReference>
<dbReference type="InterPro" id="IPR050105">
    <property type="entry name" value="MoCo_biosynth_MoaA/MoaC"/>
</dbReference>
<dbReference type="InterPro" id="IPR013485">
    <property type="entry name" value="MoaA_arc"/>
</dbReference>
<comment type="pathway">
    <text evidence="10">Cofactor biosynthesis; molybdopterin biosynthesis.</text>
</comment>
<gene>
    <name evidence="10 12" type="primary">moaA</name>
    <name evidence="12" type="ordered locus">Mtc_1228</name>
</gene>
<comment type="catalytic activity">
    <reaction evidence="10">
        <text>GTP + AH2 + S-adenosyl-L-methionine = (8S)-3',8-cyclo-7,8-dihydroguanosine 5'-triphosphate + 5'-deoxyadenosine + L-methionine + A + H(+)</text>
        <dbReference type="Rhea" id="RHEA:49576"/>
        <dbReference type="ChEBI" id="CHEBI:13193"/>
        <dbReference type="ChEBI" id="CHEBI:15378"/>
        <dbReference type="ChEBI" id="CHEBI:17319"/>
        <dbReference type="ChEBI" id="CHEBI:17499"/>
        <dbReference type="ChEBI" id="CHEBI:37565"/>
        <dbReference type="ChEBI" id="CHEBI:57844"/>
        <dbReference type="ChEBI" id="CHEBI:59789"/>
        <dbReference type="ChEBI" id="CHEBI:131766"/>
        <dbReference type="EC" id="4.1.99.22"/>
    </reaction>
</comment>
<dbReference type="InterPro" id="IPR040064">
    <property type="entry name" value="MoaA-like"/>
</dbReference>
<keyword evidence="2 10" id="KW-0949">S-adenosyl-L-methionine</keyword>
<dbReference type="HAMAP" id="MF_01225_A">
    <property type="entry name" value="MoaA_A"/>
    <property type="match status" value="1"/>
</dbReference>
<reference evidence="12 13" key="1">
    <citation type="journal article" date="2012" name="J. Bacteriol.">
        <title>Complete genome sequence of a thermophilic methanogen, Methanocella conradii HZ254, isolated from Chinese rice field soil.</title>
        <authorList>
            <person name="Lu Z."/>
            <person name="Lu Y."/>
        </authorList>
    </citation>
    <scope>NUCLEOTIDE SEQUENCE [LARGE SCALE GENOMIC DNA]</scope>
    <source>
        <strain evidence="13">DSM 24694 / JCM 17849 / CGMCC 1.5162 / HZ254</strain>
    </source>
</reference>
<dbReference type="InterPro" id="IPR007197">
    <property type="entry name" value="rSAM"/>
</dbReference>
<evidence type="ECO:0000256" key="7">
    <source>
        <dbReference type="ARBA" id="ARBA00023134"/>
    </source>
</evidence>
<comment type="cofactor">
    <cofactor evidence="10">
        <name>[4Fe-4S] cluster</name>
        <dbReference type="ChEBI" id="CHEBI:49883"/>
    </cofactor>
    <text evidence="10">Binds 2 [4Fe-4S] clusters. Binds 1 [4Fe-4S] cluster coordinated with 3 cysteines and an exchangeable S-adenosyl-L-methionine and 1 [4Fe-4S] cluster coordinated with 3 cysteines and the GTP-derived substrate.</text>
</comment>
<evidence type="ECO:0000256" key="3">
    <source>
        <dbReference type="ARBA" id="ARBA00022723"/>
    </source>
</evidence>
<dbReference type="SFLD" id="SFLDS00029">
    <property type="entry name" value="Radical_SAM"/>
    <property type="match status" value="1"/>
</dbReference>
<dbReference type="STRING" id="1041930.Mtc_1228"/>
<dbReference type="SFLD" id="SFLDG01383">
    <property type="entry name" value="cyclic_pyranopterin_phosphate"/>
    <property type="match status" value="1"/>
</dbReference>
<evidence type="ECO:0000313" key="12">
    <source>
        <dbReference type="EMBL" id="AFC99981.1"/>
    </source>
</evidence>
<evidence type="ECO:0000256" key="1">
    <source>
        <dbReference type="ARBA" id="ARBA00022485"/>
    </source>
</evidence>
<evidence type="ECO:0000256" key="10">
    <source>
        <dbReference type="HAMAP-Rule" id="MF_01225"/>
    </source>
</evidence>
<keyword evidence="8 10" id="KW-0501">Molybdenum cofactor biosynthesis</keyword>
<dbReference type="CDD" id="cd21117">
    <property type="entry name" value="Twitch_MoaA"/>
    <property type="match status" value="1"/>
</dbReference>
<feature type="binding site" evidence="10">
    <location>
        <position position="68"/>
    </location>
    <ligand>
        <name>S-adenosyl-L-methionine</name>
        <dbReference type="ChEBI" id="CHEBI:59789"/>
    </ligand>
</feature>
<evidence type="ECO:0000313" key="13">
    <source>
        <dbReference type="Proteomes" id="UP000005233"/>
    </source>
</evidence>